<dbReference type="InterPro" id="IPR013096">
    <property type="entry name" value="Cupin_2"/>
</dbReference>
<evidence type="ECO:0000259" key="3">
    <source>
        <dbReference type="Pfam" id="PF07883"/>
    </source>
</evidence>
<dbReference type="KEGG" id="ccac:CcaHIS019_0400100"/>
<keyword evidence="5" id="KW-1185">Reference proteome</keyword>
<dbReference type="InterPro" id="IPR014710">
    <property type="entry name" value="RmlC-like_jellyroll"/>
</dbReference>
<dbReference type="SUPFAM" id="SSF51182">
    <property type="entry name" value="RmlC-like cupins"/>
    <property type="match status" value="1"/>
</dbReference>
<dbReference type="Proteomes" id="UP001233271">
    <property type="component" value="Chromosome 4"/>
</dbReference>
<dbReference type="GeneID" id="85495060"/>
<accession>A0AA48L3B8</accession>
<sequence>MTGEQDQQQEYYSTLDAHHVAPLWGVLHKMVPPRPNPSSQVQTWPYASIRPLLMQAGDLISAEEAERRVLMLVNNPTLGPPYTTDTIYAGLQLILPGETAPAHRHTAFALRFIVEGDSDGAFTAVQGKKVVMERGDVILTPSWTWHDHGSDSKGPMVWLDGLDLPVYRFLPINFAENHSDPRYPSELAEGELAKGLKFPWKDMQTQLDANASTTGHVKLDYRHADGSHLSKTISAQAERVNAGTSSSKVRETLSFVYHVYEGQGYTTIVTPEGEEKVVMWMRKDTFNVPAWSVVSHTCRSQSDSAYLFAITDRPMIEALGLYRKEEL</sequence>
<gene>
    <name evidence="4" type="ORF">CcaverHIS019_0400100</name>
</gene>
<protein>
    <recommendedName>
        <fullName evidence="3">Cupin type-2 domain-containing protein</fullName>
    </recommendedName>
</protein>
<dbReference type="Pfam" id="PF07883">
    <property type="entry name" value="Cupin_2"/>
    <property type="match status" value="1"/>
</dbReference>
<dbReference type="GO" id="GO:0051213">
    <property type="term" value="F:dioxygenase activity"/>
    <property type="evidence" value="ECO:0007669"/>
    <property type="project" value="UniProtKB-KW"/>
</dbReference>
<dbReference type="InterPro" id="IPR047183">
    <property type="entry name" value="GDO-like"/>
</dbReference>
<reference evidence="4" key="1">
    <citation type="journal article" date="2023" name="BMC Genomics">
        <title>Chromosome-level genome assemblies of Cutaneotrichosporon spp. (Trichosporonales, Basidiomycota) reveal imbalanced evolution between nucleotide sequences and chromosome synteny.</title>
        <authorList>
            <person name="Kobayashi Y."/>
            <person name="Kayamori A."/>
            <person name="Aoki K."/>
            <person name="Shiwa Y."/>
            <person name="Matsutani M."/>
            <person name="Fujita N."/>
            <person name="Sugita T."/>
            <person name="Iwasaki W."/>
            <person name="Tanaka N."/>
            <person name="Takashima M."/>
        </authorList>
    </citation>
    <scope>NUCLEOTIDE SEQUENCE</scope>
    <source>
        <strain evidence="4">HIS019</strain>
    </source>
</reference>
<feature type="domain" description="Cupin type-2" evidence="3">
    <location>
        <begin position="91"/>
        <end position="160"/>
    </location>
</feature>
<keyword evidence="1" id="KW-0223">Dioxygenase</keyword>
<keyword evidence="2" id="KW-0560">Oxidoreductase</keyword>
<dbReference type="PANTHER" id="PTHR41517">
    <property type="entry name" value="1,2-DIOXYGENASE PROTEIN-RELATED"/>
    <property type="match status" value="1"/>
</dbReference>
<dbReference type="RefSeq" id="XP_060456455.1">
    <property type="nucleotide sequence ID" value="XM_060599797.1"/>
</dbReference>
<dbReference type="CDD" id="cd06992">
    <property type="entry name" value="cupin_GDO-like_C"/>
    <property type="match status" value="1"/>
</dbReference>
<dbReference type="EMBL" id="AP028215">
    <property type="protein sequence ID" value="BEI91190.1"/>
    <property type="molecule type" value="Genomic_DNA"/>
</dbReference>
<dbReference type="PANTHER" id="PTHR41517:SF1">
    <property type="entry name" value="CUPIN"/>
    <property type="match status" value="1"/>
</dbReference>
<evidence type="ECO:0000313" key="4">
    <source>
        <dbReference type="EMBL" id="BEI91190.1"/>
    </source>
</evidence>
<dbReference type="AlphaFoldDB" id="A0AA48L3B8"/>
<proteinExistence type="predicted"/>
<dbReference type="Gene3D" id="2.60.120.10">
    <property type="entry name" value="Jelly Rolls"/>
    <property type="match status" value="1"/>
</dbReference>
<dbReference type="InterPro" id="IPR011051">
    <property type="entry name" value="RmlC_Cupin_sf"/>
</dbReference>
<evidence type="ECO:0000256" key="1">
    <source>
        <dbReference type="ARBA" id="ARBA00022964"/>
    </source>
</evidence>
<dbReference type="CDD" id="cd02216">
    <property type="entry name" value="cupin_GDO-like_N"/>
    <property type="match status" value="1"/>
</dbReference>
<evidence type="ECO:0000256" key="2">
    <source>
        <dbReference type="ARBA" id="ARBA00023002"/>
    </source>
</evidence>
<organism evidence="4 5">
    <name type="scientific">Cutaneotrichosporon cavernicola</name>
    <dbReference type="NCBI Taxonomy" id="279322"/>
    <lineage>
        <taxon>Eukaryota</taxon>
        <taxon>Fungi</taxon>
        <taxon>Dikarya</taxon>
        <taxon>Basidiomycota</taxon>
        <taxon>Agaricomycotina</taxon>
        <taxon>Tremellomycetes</taxon>
        <taxon>Trichosporonales</taxon>
        <taxon>Trichosporonaceae</taxon>
        <taxon>Cutaneotrichosporon</taxon>
    </lineage>
</organism>
<evidence type="ECO:0000313" key="5">
    <source>
        <dbReference type="Proteomes" id="UP001233271"/>
    </source>
</evidence>
<name>A0AA48L3B8_9TREE</name>